<sequence>MEISPKNLNSLTFLKQIPNTEYQKLIDYIVSEILPGIRKKPPEITGVDGVVFKEICAGLISLFIEASKNRAQVLQLE</sequence>
<comment type="caution">
    <text evidence="1">The sequence shown here is derived from an EMBL/GenBank/DDBJ whole genome shotgun (WGS) entry which is preliminary data.</text>
</comment>
<name>A0A9Q0LRU9_ANAIG</name>
<accession>A0A9Q0LRU9</accession>
<keyword evidence="2" id="KW-1185">Reference proteome</keyword>
<protein>
    <submittedName>
        <fullName evidence="1">Uncharacterized protein</fullName>
    </submittedName>
</protein>
<dbReference type="EMBL" id="JAPDFW010000057">
    <property type="protein sequence ID" value="KAJ5077566.1"/>
    <property type="molecule type" value="Genomic_DNA"/>
</dbReference>
<evidence type="ECO:0000313" key="1">
    <source>
        <dbReference type="EMBL" id="KAJ5077566.1"/>
    </source>
</evidence>
<proteinExistence type="predicted"/>
<dbReference type="Proteomes" id="UP001149090">
    <property type="component" value="Unassembled WGS sequence"/>
</dbReference>
<dbReference type="AlphaFoldDB" id="A0A9Q0LRU9"/>
<gene>
    <name evidence="1" type="ORF">M0811_05665</name>
</gene>
<evidence type="ECO:0000313" key="2">
    <source>
        <dbReference type="Proteomes" id="UP001149090"/>
    </source>
</evidence>
<organism evidence="1 2">
    <name type="scientific">Anaeramoeba ignava</name>
    <name type="common">Anaerobic marine amoeba</name>
    <dbReference type="NCBI Taxonomy" id="1746090"/>
    <lineage>
        <taxon>Eukaryota</taxon>
        <taxon>Metamonada</taxon>
        <taxon>Anaeramoebidae</taxon>
        <taxon>Anaeramoeba</taxon>
    </lineage>
</organism>
<reference evidence="1" key="1">
    <citation type="submission" date="2022-10" db="EMBL/GenBank/DDBJ databases">
        <title>Novel sulphate-reducing endosymbionts in the free-living metamonad Anaeramoeba.</title>
        <authorList>
            <person name="Jerlstrom-Hultqvist J."/>
            <person name="Cepicka I."/>
            <person name="Gallot-Lavallee L."/>
            <person name="Salas-Leiva D."/>
            <person name="Curtis B.A."/>
            <person name="Zahonova K."/>
            <person name="Pipaliya S."/>
            <person name="Dacks J."/>
            <person name="Roger A.J."/>
        </authorList>
    </citation>
    <scope>NUCLEOTIDE SEQUENCE</scope>
    <source>
        <strain evidence="1">BMAN</strain>
    </source>
</reference>